<gene>
    <name evidence="1" type="ORF">CPELLU_LOCUS5913</name>
</gene>
<evidence type="ECO:0000313" key="2">
    <source>
        <dbReference type="Proteomes" id="UP000789759"/>
    </source>
</evidence>
<proteinExistence type="predicted"/>
<dbReference type="Proteomes" id="UP000789759">
    <property type="component" value="Unassembled WGS sequence"/>
</dbReference>
<comment type="caution">
    <text evidence="1">The sequence shown here is derived from an EMBL/GenBank/DDBJ whole genome shotgun (WGS) entry which is preliminary data.</text>
</comment>
<reference evidence="1" key="1">
    <citation type="submission" date="2021-06" db="EMBL/GenBank/DDBJ databases">
        <authorList>
            <person name="Kallberg Y."/>
            <person name="Tangrot J."/>
            <person name="Rosling A."/>
        </authorList>
    </citation>
    <scope>NUCLEOTIDE SEQUENCE</scope>
    <source>
        <strain evidence="1">FL966</strain>
    </source>
</reference>
<name>A0A9N9BV27_9GLOM</name>
<dbReference type="AlphaFoldDB" id="A0A9N9BV27"/>
<organism evidence="1 2">
    <name type="scientific">Cetraspora pellucida</name>
    <dbReference type="NCBI Taxonomy" id="1433469"/>
    <lineage>
        <taxon>Eukaryota</taxon>
        <taxon>Fungi</taxon>
        <taxon>Fungi incertae sedis</taxon>
        <taxon>Mucoromycota</taxon>
        <taxon>Glomeromycotina</taxon>
        <taxon>Glomeromycetes</taxon>
        <taxon>Diversisporales</taxon>
        <taxon>Gigasporaceae</taxon>
        <taxon>Cetraspora</taxon>
    </lineage>
</organism>
<sequence length="69" mass="7638">MHVDGTLVKIVRTTVLQKLRLRTFLPPRVSSPNIGLEPLPGIANPDLGFETLIKASNEKEINSDEKNTN</sequence>
<accession>A0A9N9BV27</accession>
<evidence type="ECO:0000313" key="1">
    <source>
        <dbReference type="EMBL" id="CAG8577010.1"/>
    </source>
</evidence>
<dbReference type="EMBL" id="CAJVQA010003532">
    <property type="protein sequence ID" value="CAG8577010.1"/>
    <property type="molecule type" value="Genomic_DNA"/>
</dbReference>
<protein>
    <submittedName>
        <fullName evidence="1">22444_t:CDS:1</fullName>
    </submittedName>
</protein>
<keyword evidence="2" id="KW-1185">Reference proteome</keyword>